<dbReference type="KEGG" id="bgv:CAL12_11860"/>
<dbReference type="Gene3D" id="6.10.250.2080">
    <property type="match status" value="1"/>
</dbReference>
<keyword evidence="6 13" id="KW-0812">Transmembrane</keyword>
<dbReference type="InterPro" id="IPR006136">
    <property type="entry name" value="FlhB"/>
</dbReference>
<evidence type="ECO:0000256" key="12">
    <source>
        <dbReference type="ARBA" id="ARBA00025078"/>
    </source>
</evidence>
<dbReference type="PANTHER" id="PTHR30531:SF12">
    <property type="entry name" value="FLAGELLAR BIOSYNTHETIC PROTEIN FLHB"/>
    <property type="match status" value="1"/>
</dbReference>
<evidence type="ECO:0000256" key="14">
    <source>
        <dbReference type="SAM" id="MobiDB-lite"/>
    </source>
</evidence>
<dbReference type="OrthoDB" id="9807950at2"/>
<dbReference type="GO" id="GO:0005886">
    <property type="term" value="C:plasma membrane"/>
    <property type="evidence" value="ECO:0007669"/>
    <property type="project" value="UniProtKB-SubCell"/>
</dbReference>
<feature type="transmembrane region" description="Helical" evidence="13">
    <location>
        <begin position="187"/>
        <end position="214"/>
    </location>
</feature>
<evidence type="ECO:0000256" key="5">
    <source>
        <dbReference type="ARBA" id="ARBA00022475"/>
    </source>
</evidence>
<keyword evidence="8 13" id="KW-0653">Protein transport</keyword>
<keyword evidence="15" id="KW-0969">Cilium</keyword>
<dbReference type="GO" id="GO:0044780">
    <property type="term" value="P:bacterial-type flagellum assembly"/>
    <property type="evidence" value="ECO:0007669"/>
    <property type="project" value="InterPro"/>
</dbReference>
<dbReference type="NCBIfam" id="TIGR00328">
    <property type="entry name" value="flhB"/>
    <property type="match status" value="1"/>
</dbReference>
<evidence type="ECO:0000256" key="1">
    <source>
        <dbReference type="ARBA" id="ARBA00004651"/>
    </source>
</evidence>
<keyword evidence="5 13" id="KW-1003">Cell membrane</keyword>
<dbReference type="FunFam" id="3.40.1690.10:FF:000001">
    <property type="entry name" value="Flagellar biosynthetic protein FlhB"/>
    <property type="match status" value="1"/>
</dbReference>
<accession>A0A1W6YK62</accession>
<feature type="transmembrane region" description="Helical" evidence="13">
    <location>
        <begin position="90"/>
        <end position="116"/>
    </location>
</feature>
<evidence type="ECO:0000256" key="7">
    <source>
        <dbReference type="ARBA" id="ARBA00022795"/>
    </source>
</evidence>
<evidence type="ECO:0000256" key="2">
    <source>
        <dbReference type="ARBA" id="ARBA00010690"/>
    </source>
</evidence>
<comment type="function">
    <text evidence="12 13">Required for formation of the rod structure in the basal body of the flagellar apparatus. Together with FliI and FliH, may constitute the export apparatus of flagellin.</text>
</comment>
<evidence type="ECO:0000256" key="13">
    <source>
        <dbReference type="RuleBase" id="RU364091"/>
    </source>
</evidence>
<reference evidence="15 16" key="1">
    <citation type="submission" date="2017-05" db="EMBL/GenBank/DDBJ databases">
        <title>Complete and WGS of Bordetella genogroups.</title>
        <authorList>
            <person name="Spilker T."/>
            <person name="LiPuma J."/>
        </authorList>
    </citation>
    <scope>NUCLEOTIDE SEQUENCE [LARGE SCALE GENOMIC DNA]</scope>
    <source>
        <strain evidence="15 16">AU19157</strain>
    </source>
</reference>
<keyword evidence="4 13" id="KW-0813">Transport</keyword>
<keyword evidence="10 13" id="KW-0472">Membrane</keyword>
<evidence type="ECO:0000256" key="9">
    <source>
        <dbReference type="ARBA" id="ARBA00022989"/>
    </source>
</evidence>
<feature type="transmembrane region" description="Helical" evidence="13">
    <location>
        <begin position="149"/>
        <end position="167"/>
    </location>
</feature>
<dbReference type="PANTHER" id="PTHR30531">
    <property type="entry name" value="FLAGELLAR BIOSYNTHETIC PROTEIN FLHB"/>
    <property type="match status" value="1"/>
</dbReference>
<comment type="similarity">
    <text evidence="2 13">Belongs to the type III secretion exporter family.</text>
</comment>
<dbReference type="Pfam" id="PF01312">
    <property type="entry name" value="Bac_export_2"/>
    <property type="match status" value="1"/>
</dbReference>
<evidence type="ECO:0000256" key="8">
    <source>
        <dbReference type="ARBA" id="ARBA00022927"/>
    </source>
</evidence>
<dbReference type="EMBL" id="CP021108">
    <property type="protein sequence ID" value="ARP81428.1"/>
    <property type="molecule type" value="Genomic_DNA"/>
</dbReference>
<dbReference type="RefSeq" id="WP_086064620.1">
    <property type="nucleotide sequence ID" value="NZ_CP021108.1"/>
</dbReference>
<evidence type="ECO:0000313" key="16">
    <source>
        <dbReference type="Proteomes" id="UP000194151"/>
    </source>
</evidence>
<dbReference type="Gene3D" id="3.40.1690.10">
    <property type="entry name" value="secretion proteins EscU"/>
    <property type="match status" value="1"/>
</dbReference>
<comment type="subcellular location">
    <subcellularLocation>
        <location evidence="1">Cell membrane</location>
        <topology evidence="1">Multi-pass membrane protein</topology>
    </subcellularLocation>
</comment>
<evidence type="ECO:0000256" key="4">
    <source>
        <dbReference type="ARBA" id="ARBA00022448"/>
    </source>
</evidence>
<sequence>MAEDSDLEKTEAASPRRLEKAREDGQVPRSRELSTFLVLATGVAILWGGGAYIYGSLNGIMRHALGFEPNLSRDTNVMIASAVANGWQALLMLLPILVLLAIAGIAAGLALGGLVWSGKPLEFNLGKLNPLSGLGRMFSWQTAVELTKAVFKALLVGGVGAAAIWSYHDDLIGLMHAAPAAALARMLNIVGLICALVVGALLLIALMDVPWQIFSHAKKLRMSKEDLKQEFKESEGDPMIKARMRQLQRQAARRRMMAEVPKADVVVTNPTHYAVALRYSDGDMAAPRVVAKGMGEIAARIRELAQENRVPMLEAPPLARALYRHVELGQEIPATLYTAVAEVLAWVFQLRSWRPGWAPPVAPTNLPVPDGMDPQAGLAAAPAAPAPEGA</sequence>
<keyword evidence="7 13" id="KW-1005">Bacterial flagellum biogenesis</keyword>
<proteinExistence type="inferred from homology"/>
<keyword evidence="9 13" id="KW-1133">Transmembrane helix</keyword>
<feature type="compositionally biased region" description="Low complexity" evidence="14">
    <location>
        <begin position="379"/>
        <end position="390"/>
    </location>
</feature>
<feature type="region of interest" description="Disordered" evidence="14">
    <location>
        <begin position="1"/>
        <end position="26"/>
    </location>
</feature>
<organism evidence="15 16">
    <name type="scientific">Bordetella genomosp. 8</name>
    <dbReference type="NCBI Taxonomy" id="1416806"/>
    <lineage>
        <taxon>Bacteria</taxon>
        <taxon>Pseudomonadati</taxon>
        <taxon>Pseudomonadota</taxon>
        <taxon>Betaproteobacteria</taxon>
        <taxon>Burkholderiales</taxon>
        <taxon>Alcaligenaceae</taxon>
        <taxon>Bordetella</taxon>
    </lineage>
</organism>
<dbReference type="GO" id="GO:0009306">
    <property type="term" value="P:protein secretion"/>
    <property type="evidence" value="ECO:0007669"/>
    <property type="project" value="InterPro"/>
</dbReference>
<dbReference type="SUPFAM" id="SSF160544">
    <property type="entry name" value="EscU C-terminal domain-like"/>
    <property type="match status" value="1"/>
</dbReference>
<evidence type="ECO:0000313" key="15">
    <source>
        <dbReference type="EMBL" id="ARP81428.1"/>
    </source>
</evidence>
<keyword evidence="15" id="KW-0282">Flagellum</keyword>
<feature type="transmembrane region" description="Helical" evidence="13">
    <location>
        <begin position="36"/>
        <end position="55"/>
    </location>
</feature>
<keyword evidence="16" id="KW-1185">Reference proteome</keyword>
<keyword evidence="11 13" id="KW-1006">Bacterial flagellum protein export</keyword>
<evidence type="ECO:0000256" key="10">
    <source>
        <dbReference type="ARBA" id="ARBA00023136"/>
    </source>
</evidence>
<feature type="region of interest" description="Disordered" evidence="14">
    <location>
        <begin position="366"/>
        <end position="390"/>
    </location>
</feature>
<evidence type="ECO:0000256" key="3">
    <source>
        <dbReference type="ARBA" id="ARBA00021622"/>
    </source>
</evidence>
<dbReference type="AlphaFoldDB" id="A0A1W6YK62"/>
<evidence type="ECO:0000256" key="6">
    <source>
        <dbReference type="ARBA" id="ARBA00022692"/>
    </source>
</evidence>
<keyword evidence="15" id="KW-0966">Cell projection</keyword>
<dbReference type="STRING" id="1416806.CAL12_11860"/>
<gene>
    <name evidence="13" type="primary">flhB</name>
    <name evidence="15" type="ORF">CAL12_11860</name>
</gene>
<dbReference type="InterPro" id="IPR006135">
    <property type="entry name" value="T3SS_substrate_exporter"/>
</dbReference>
<dbReference type="PRINTS" id="PR00950">
    <property type="entry name" value="TYPE3IMSPROT"/>
</dbReference>
<name>A0A1W6YK62_9BORD</name>
<protein>
    <recommendedName>
        <fullName evidence="3 13">Flagellar biosynthetic protein FlhB</fullName>
    </recommendedName>
</protein>
<dbReference type="InterPro" id="IPR029025">
    <property type="entry name" value="T3SS_substrate_exporter_C"/>
</dbReference>
<dbReference type="Proteomes" id="UP000194151">
    <property type="component" value="Chromosome"/>
</dbReference>
<feature type="compositionally biased region" description="Basic and acidic residues" evidence="14">
    <location>
        <begin position="7"/>
        <end position="26"/>
    </location>
</feature>
<evidence type="ECO:0000256" key="11">
    <source>
        <dbReference type="ARBA" id="ARBA00023225"/>
    </source>
</evidence>